<dbReference type="FunCoup" id="G8YDU9">
    <property type="interactions" value="16"/>
</dbReference>
<evidence type="ECO:0000256" key="3">
    <source>
        <dbReference type="ARBA" id="ARBA00022989"/>
    </source>
</evidence>
<feature type="transmembrane region" description="Helical" evidence="8">
    <location>
        <begin position="71"/>
        <end position="92"/>
    </location>
</feature>
<dbReference type="AlphaFoldDB" id="G8YDU9"/>
<comment type="catalytic activity">
    <reaction evidence="6">
        <text>L-histidine(out) + L-arginine(in) = L-histidine(in) + L-arginine(out)</text>
        <dbReference type="Rhea" id="RHEA:71063"/>
        <dbReference type="ChEBI" id="CHEBI:32682"/>
        <dbReference type="ChEBI" id="CHEBI:57595"/>
    </reaction>
</comment>
<evidence type="ECO:0000256" key="5">
    <source>
        <dbReference type="ARBA" id="ARBA00038039"/>
    </source>
</evidence>
<dbReference type="GO" id="GO:0034488">
    <property type="term" value="P:basic amino acid transmembrane export from vacuole"/>
    <property type="evidence" value="ECO:0007669"/>
    <property type="project" value="TreeGrafter"/>
</dbReference>
<dbReference type="Gene3D" id="1.20.1280.290">
    <property type="match status" value="2"/>
</dbReference>
<dbReference type="SMART" id="SM00679">
    <property type="entry name" value="CTNS"/>
    <property type="match status" value="2"/>
</dbReference>
<reference evidence="9 10" key="1">
    <citation type="journal article" date="2012" name="G3 (Bethesda)">
        <title>Pichia sorbitophila, an interspecies yeast hybrid reveals early steps of genome resolution following polyploidization.</title>
        <authorList>
            <person name="Leh Louis V."/>
            <person name="Despons L."/>
            <person name="Friedrich A."/>
            <person name="Martin T."/>
            <person name="Durrens P."/>
            <person name="Casaregola S."/>
            <person name="Neuveglise C."/>
            <person name="Fairhead C."/>
            <person name="Marck C."/>
            <person name="Cruz J.A."/>
            <person name="Straub M.L."/>
            <person name="Kugler V."/>
            <person name="Sacerdot C."/>
            <person name="Uzunov Z."/>
            <person name="Thierry A."/>
            <person name="Weiss S."/>
            <person name="Bleykasten C."/>
            <person name="De Montigny J."/>
            <person name="Jacques N."/>
            <person name="Jung P."/>
            <person name="Lemaire M."/>
            <person name="Mallet S."/>
            <person name="Morel G."/>
            <person name="Richard G.F."/>
            <person name="Sarkar A."/>
            <person name="Savel G."/>
            <person name="Schacherer J."/>
            <person name="Seret M.L."/>
            <person name="Talla E."/>
            <person name="Samson G."/>
            <person name="Jubin C."/>
            <person name="Poulain J."/>
            <person name="Vacherie B."/>
            <person name="Barbe V."/>
            <person name="Pelletier E."/>
            <person name="Sherman D.J."/>
            <person name="Westhof E."/>
            <person name="Weissenbach J."/>
            <person name="Baret P.V."/>
            <person name="Wincker P."/>
            <person name="Gaillardin C."/>
            <person name="Dujon B."/>
            <person name="Souciet J.L."/>
        </authorList>
    </citation>
    <scope>NUCLEOTIDE SEQUENCE [LARGE SCALE GENOMIC DNA]</scope>
    <source>
        <strain evidence="10">ATCC MYA-4447 / BCRC 22081 / CBS 7064 / NBRC 10061 / NRRL Y-12695</strain>
    </source>
</reference>
<sequence>MPFLSEGSADILSHLFSTVSLCSWMCAQLPQIFLNYRSKSTEGISPGFLALWALGDLLSLSSCFINDKVLYFQVYLSLFFVSNDVVLCYQYYRYNVKPEFQRSLVTDDSEQTVDGLNRIISGAARYGCDTEIIHGVEATDDTKRSLPVKGKEVSGVSKTSSSDIHNPNNDSDGYRKLDPFKPLHTISIVASSLSSADALAVNRVARSTHYTSQDKLALFLAWSCTCVYISSRIPQLYKNYRRKSVQGISPLLFGAAVLGNLTYTASILLSPQFVRPDDRMEFFVKQIPYIVGSSGTVFFDYLYFYQRYLYHERRTDNFSMNNWHGSVE</sequence>
<feature type="transmembrane region" description="Helical" evidence="8">
    <location>
        <begin position="286"/>
        <end position="304"/>
    </location>
</feature>
<dbReference type="GO" id="GO:0000329">
    <property type="term" value="C:fungal-type vacuole membrane"/>
    <property type="evidence" value="ECO:0007669"/>
    <property type="project" value="TreeGrafter"/>
</dbReference>
<keyword evidence="2 8" id="KW-0812">Transmembrane</keyword>
<dbReference type="Proteomes" id="UP000005222">
    <property type="component" value="Chromosome I"/>
</dbReference>
<evidence type="ECO:0000256" key="4">
    <source>
        <dbReference type="ARBA" id="ARBA00023136"/>
    </source>
</evidence>
<feature type="compositionally biased region" description="Polar residues" evidence="7">
    <location>
        <begin position="156"/>
        <end position="171"/>
    </location>
</feature>
<proteinExistence type="inferred from homology"/>
<dbReference type="OrthoDB" id="8048523at2759"/>
<dbReference type="InterPro" id="IPR006603">
    <property type="entry name" value="PQ-loop_rpt"/>
</dbReference>
<accession>G8YDU9</accession>
<evidence type="ECO:0000256" key="7">
    <source>
        <dbReference type="SAM" id="MobiDB-lite"/>
    </source>
</evidence>
<dbReference type="PANTHER" id="PTHR16201">
    <property type="entry name" value="SEVEN TRANSMEMBRANE PROTEIN 1-RELATED"/>
    <property type="match status" value="1"/>
</dbReference>
<dbReference type="InterPro" id="IPR051415">
    <property type="entry name" value="LAAT-1"/>
</dbReference>
<dbReference type="STRING" id="559304.G8YDU9"/>
<organism evidence="9 10">
    <name type="scientific">Pichia sorbitophila (strain ATCC MYA-4447 / BCRC 22081 / CBS 7064 / NBRC 10061 / NRRL Y-12695)</name>
    <name type="common">Hybrid yeast</name>
    <dbReference type="NCBI Taxonomy" id="559304"/>
    <lineage>
        <taxon>Eukaryota</taxon>
        <taxon>Fungi</taxon>
        <taxon>Dikarya</taxon>
        <taxon>Ascomycota</taxon>
        <taxon>Saccharomycotina</taxon>
        <taxon>Pichiomycetes</taxon>
        <taxon>Debaryomycetaceae</taxon>
        <taxon>Millerozyma</taxon>
    </lineage>
</organism>
<dbReference type="GO" id="GO:0015174">
    <property type="term" value="F:basic amino acid transmembrane transporter activity"/>
    <property type="evidence" value="ECO:0007669"/>
    <property type="project" value="TreeGrafter"/>
</dbReference>
<comment type="similarity">
    <text evidence="5">Belongs to the laat-1 family.</text>
</comment>
<keyword evidence="4 8" id="KW-0472">Membrane</keyword>
<protein>
    <submittedName>
        <fullName evidence="9">Piso0_001246 protein</fullName>
    </submittedName>
</protein>
<keyword evidence="3 8" id="KW-1133">Transmembrane helix</keyword>
<feature type="region of interest" description="Disordered" evidence="7">
    <location>
        <begin position="149"/>
        <end position="172"/>
    </location>
</feature>
<evidence type="ECO:0000256" key="2">
    <source>
        <dbReference type="ARBA" id="ARBA00022692"/>
    </source>
</evidence>
<keyword evidence="10" id="KW-1185">Reference proteome</keyword>
<dbReference type="eggNOG" id="KOG2913">
    <property type="taxonomic scope" value="Eukaryota"/>
</dbReference>
<evidence type="ECO:0000313" key="10">
    <source>
        <dbReference type="Proteomes" id="UP000005222"/>
    </source>
</evidence>
<evidence type="ECO:0000256" key="6">
    <source>
        <dbReference type="ARBA" id="ARBA00050768"/>
    </source>
</evidence>
<dbReference type="FunFam" id="1.20.1280.290:FF:000009">
    <property type="entry name" value="PQ loop repeat family protein"/>
    <property type="match status" value="1"/>
</dbReference>
<dbReference type="HOGENOM" id="CLU_019699_3_1_1"/>
<name>G8YDU9_PICSO</name>
<dbReference type="PANTHER" id="PTHR16201:SF34">
    <property type="entry name" value="LYSOSOMAL AMINO ACID TRANSPORTER 1"/>
    <property type="match status" value="1"/>
</dbReference>
<dbReference type="EMBL" id="FO082051">
    <property type="protein sequence ID" value="CCE81348.1"/>
    <property type="molecule type" value="Genomic_DNA"/>
</dbReference>
<gene>
    <name evidence="9" type="primary">Piso0_001246</name>
    <name evidence="9" type="ORF">GNLVRS01_PISO0I00712g</name>
</gene>
<comment type="subcellular location">
    <subcellularLocation>
        <location evidence="1">Membrane</location>
        <topology evidence="1">Multi-pass membrane protein</topology>
    </subcellularLocation>
</comment>
<feature type="transmembrane region" description="Helical" evidence="8">
    <location>
        <begin position="251"/>
        <end position="274"/>
    </location>
</feature>
<evidence type="ECO:0000313" key="9">
    <source>
        <dbReference type="EMBL" id="CCE81348.1"/>
    </source>
</evidence>
<dbReference type="InParanoid" id="G8YDU9"/>
<dbReference type="Pfam" id="PF04193">
    <property type="entry name" value="PQ-loop"/>
    <property type="match status" value="2"/>
</dbReference>
<evidence type="ECO:0000256" key="1">
    <source>
        <dbReference type="ARBA" id="ARBA00004141"/>
    </source>
</evidence>
<evidence type="ECO:0000256" key="8">
    <source>
        <dbReference type="SAM" id="Phobius"/>
    </source>
</evidence>
<dbReference type="OMA" id="NDRLEWI"/>